<dbReference type="SUPFAM" id="SSF55550">
    <property type="entry name" value="SH2 domain"/>
    <property type="match status" value="1"/>
</dbReference>
<feature type="compositionally biased region" description="Basic and acidic residues" evidence="7">
    <location>
        <begin position="505"/>
        <end position="516"/>
    </location>
</feature>
<dbReference type="InterPro" id="IPR028224">
    <property type="entry name" value="Otospiralin"/>
</dbReference>
<dbReference type="SMART" id="SM00326">
    <property type="entry name" value="SH3"/>
    <property type="match status" value="3"/>
</dbReference>
<dbReference type="GO" id="GO:1903898">
    <property type="term" value="P:negative regulation of PERK-mediated unfolded protein response"/>
    <property type="evidence" value="ECO:0007669"/>
    <property type="project" value="TreeGrafter"/>
</dbReference>
<dbReference type="CDD" id="cd11899">
    <property type="entry name" value="SH3_Nck2_1"/>
    <property type="match status" value="1"/>
</dbReference>
<dbReference type="InterPro" id="IPR000980">
    <property type="entry name" value="SH2"/>
</dbReference>
<dbReference type="Gene3D" id="2.30.30.40">
    <property type="entry name" value="SH3 Domains"/>
    <property type="match status" value="3"/>
</dbReference>
<sequence>MERSGETVLELNVERVKLPCHRHGQLGRAMRQRPHVGTQLCPLYPLCTALQGLAWHLSVQSGSGVVRPHDRMSEEVIVVAKWDYTAQQEQELDIRKHERLWLLDDSKTWWRVRNASNRTGYVPSNYVERKNSLKKGSLVKNLKDTLGEALWGQALLTASVFGLRLGKTRRKVSARDASPTPSTDAEFPSNGGGGSSERIYDLNTPAVAKFAYAAEREDELSLVKGARLLVMEKCSDGWWRGVCDGHVGWFPSNYVQEDEEDEVAGGGRPRDPPASRPALANGARVLHTVQTLYPFSSALDEELNFERGELMEVLEKPENDPEWWRCRNCHGHVGLVPKNYVTVLGDGPAEGGAEDGPRPQQHTSPAHTGKFGGKDWYYAAVTRHQAECALNQKGVDGDFLVRDSESSPSDFSISLKAAGKNKHFKIQCSEGVYCIGQRRFCTMEELLEHYKKAPIFTSEHGEKLYLGDRSAEVYAAGDRSAEVYAAGDRSAEVYAAGDRSAGNRCTEDRSTGDRSAEVYAAGDRSAGNRCTEDRSTGDRSAGNGCTGDRSTGDRSAEVYAAGDRSAGNRCTEDRCTGDRSALQGTGLQEMGVQGTGLQGTGLQEIDVQGTGLQGTGLQRSALQGTGLQEMGVQGTGLQGIVVQRTSLQRAALQGTGLQVGWLTCFPASLCSGSPDKLSKVRRVSPVFIICQGQKRARIFYPTLNVSKHSVFFSVRFFLFFFSFFFLLCCHPLHFCLTDWPTAESREKRGVPNWALTSSDFFGWVEELRSNAGYDKLEELARTFWAHFPSASRLGYDPPAHED</sequence>
<dbReference type="InterPro" id="IPR036028">
    <property type="entry name" value="SH3-like_dom_sf"/>
</dbReference>
<feature type="region of interest" description="Disordered" evidence="7">
    <location>
        <begin position="498"/>
        <end position="581"/>
    </location>
</feature>
<dbReference type="GO" id="GO:0007605">
    <property type="term" value="P:sensory perception of sound"/>
    <property type="evidence" value="ECO:0007669"/>
    <property type="project" value="InterPro"/>
</dbReference>
<accession>A0AAD9E1A1</accession>
<evidence type="ECO:0000256" key="6">
    <source>
        <dbReference type="PROSITE-ProRule" id="PRU00192"/>
    </source>
</evidence>
<keyword evidence="8" id="KW-0812">Transmembrane</keyword>
<dbReference type="PRINTS" id="PR00401">
    <property type="entry name" value="SH2DOMAIN"/>
</dbReference>
<evidence type="ECO:0000256" key="5">
    <source>
        <dbReference type="PROSITE-ProRule" id="PRU00191"/>
    </source>
</evidence>
<dbReference type="PROSITE" id="PS50002">
    <property type="entry name" value="SH3"/>
    <property type="match status" value="3"/>
</dbReference>
<feature type="region of interest" description="Disordered" evidence="7">
    <location>
        <begin position="346"/>
        <end position="370"/>
    </location>
</feature>
<dbReference type="Gene3D" id="2.160.20.80">
    <property type="entry name" value="E3 ubiquitin-protein ligase SopA"/>
    <property type="match status" value="1"/>
</dbReference>
<feature type="domain" description="SH2" evidence="9">
    <location>
        <begin position="376"/>
        <end position="452"/>
    </location>
</feature>
<evidence type="ECO:0000256" key="4">
    <source>
        <dbReference type="ARBA" id="ARBA00023288"/>
    </source>
</evidence>
<evidence type="ECO:0000256" key="2">
    <source>
        <dbReference type="ARBA" id="ARBA00022553"/>
    </source>
</evidence>
<evidence type="ECO:0000256" key="8">
    <source>
        <dbReference type="SAM" id="Phobius"/>
    </source>
</evidence>
<dbReference type="CDD" id="cd11766">
    <property type="entry name" value="SH3_Nck_2"/>
    <property type="match status" value="1"/>
</dbReference>
<keyword evidence="4" id="KW-0449">Lipoprotein</keyword>
<dbReference type="InterPro" id="IPR035559">
    <property type="entry name" value="Nck2_SH3_1"/>
</dbReference>
<dbReference type="GO" id="GO:0035591">
    <property type="term" value="F:signaling adaptor activity"/>
    <property type="evidence" value="ECO:0007669"/>
    <property type="project" value="TreeGrafter"/>
</dbReference>
<evidence type="ECO:0000256" key="1">
    <source>
        <dbReference type="ARBA" id="ARBA00022443"/>
    </source>
</evidence>
<dbReference type="Pfam" id="PF14604">
    <property type="entry name" value="SH3_9"/>
    <property type="match status" value="2"/>
</dbReference>
<dbReference type="GO" id="GO:0048013">
    <property type="term" value="P:ephrin receptor signaling pathway"/>
    <property type="evidence" value="ECO:0007669"/>
    <property type="project" value="TreeGrafter"/>
</dbReference>
<proteinExistence type="predicted"/>
<dbReference type="FunFam" id="2.30.30.40:FF:000061">
    <property type="entry name" value="Cytoplasmic protein"/>
    <property type="match status" value="1"/>
</dbReference>
<name>A0AAD9E1A1_9TELE</name>
<dbReference type="InterPro" id="IPR001452">
    <property type="entry name" value="SH3_domain"/>
</dbReference>
<dbReference type="SUPFAM" id="SSF50044">
    <property type="entry name" value="SH3-domain"/>
    <property type="match status" value="3"/>
</dbReference>
<evidence type="ECO:0000256" key="7">
    <source>
        <dbReference type="SAM" id="MobiDB-lite"/>
    </source>
</evidence>
<feature type="domain" description="SH3" evidence="10">
    <location>
        <begin position="201"/>
        <end position="260"/>
    </location>
</feature>
<dbReference type="Gene3D" id="3.30.505.10">
    <property type="entry name" value="SH2 domain"/>
    <property type="match status" value="1"/>
</dbReference>
<keyword evidence="2" id="KW-0597">Phosphoprotein</keyword>
<dbReference type="GO" id="GO:0016477">
    <property type="term" value="P:cell migration"/>
    <property type="evidence" value="ECO:0007669"/>
    <property type="project" value="TreeGrafter"/>
</dbReference>
<dbReference type="FunFam" id="2.30.30.40:FF:000110">
    <property type="entry name" value="Cytoplasmic protein"/>
    <property type="match status" value="1"/>
</dbReference>
<comment type="caution">
    <text evidence="11">The sequence shown here is derived from an EMBL/GenBank/DDBJ whole genome shotgun (WGS) entry which is preliminary data.</text>
</comment>
<evidence type="ECO:0000313" key="11">
    <source>
        <dbReference type="EMBL" id="KAK1798707.1"/>
    </source>
</evidence>
<feature type="transmembrane region" description="Helical" evidence="8">
    <location>
        <begin position="716"/>
        <end position="736"/>
    </location>
</feature>
<keyword evidence="12" id="KW-1185">Reference proteome</keyword>
<dbReference type="GO" id="GO:0030971">
    <property type="term" value="F:receptor tyrosine kinase binding"/>
    <property type="evidence" value="ECO:0007669"/>
    <property type="project" value="TreeGrafter"/>
</dbReference>
<dbReference type="SMART" id="SM00252">
    <property type="entry name" value="SH2"/>
    <property type="match status" value="1"/>
</dbReference>
<protein>
    <recommendedName>
        <fullName evidence="13">Cytoplasmic protein</fullName>
    </recommendedName>
</protein>
<dbReference type="GO" id="GO:1902237">
    <property type="term" value="P:positive regulation of endoplasmic reticulum stress-induced intrinsic apoptotic signaling pathway"/>
    <property type="evidence" value="ECO:0007669"/>
    <property type="project" value="TreeGrafter"/>
</dbReference>
<keyword evidence="3 5" id="KW-0727">SH2 domain</keyword>
<dbReference type="GO" id="GO:0005737">
    <property type="term" value="C:cytoplasm"/>
    <property type="evidence" value="ECO:0007669"/>
    <property type="project" value="TreeGrafter"/>
</dbReference>
<keyword evidence="1 6" id="KW-0728">SH3 domain</keyword>
<dbReference type="PRINTS" id="PR00452">
    <property type="entry name" value="SH3DOMAIN"/>
</dbReference>
<dbReference type="Pfam" id="PF00018">
    <property type="entry name" value="SH3_1"/>
    <property type="match status" value="1"/>
</dbReference>
<gene>
    <name evidence="11" type="ORF">P4O66_006999</name>
</gene>
<dbReference type="InterPro" id="IPR051184">
    <property type="entry name" value="Tyrosine-phos_adapter"/>
</dbReference>
<dbReference type="PANTHER" id="PTHR19969">
    <property type="entry name" value="SH2-SH3 ADAPTOR PROTEIN-RELATED"/>
    <property type="match status" value="1"/>
</dbReference>
<feature type="domain" description="SH3" evidence="10">
    <location>
        <begin position="284"/>
        <end position="346"/>
    </location>
</feature>
<keyword evidence="8" id="KW-0472">Membrane</keyword>
<evidence type="ECO:0008006" key="13">
    <source>
        <dbReference type="Google" id="ProtNLM"/>
    </source>
</evidence>
<dbReference type="SUPFAM" id="SSF141571">
    <property type="entry name" value="Pentapeptide repeat-like"/>
    <property type="match status" value="1"/>
</dbReference>
<feature type="region of interest" description="Disordered" evidence="7">
    <location>
        <begin position="172"/>
        <end position="197"/>
    </location>
</feature>
<keyword evidence="8" id="KW-1133">Transmembrane helix</keyword>
<dbReference type="AlphaFoldDB" id="A0AAD9E1A1"/>
<dbReference type="FunFam" id="3.30.505.10:FF:000027">
    <property type="entry name" value="Cytoplasmic protein nck1"/>
    <property type="match status" value="1"/>
</dbReference>
<organism evidence="11 12">
    <name type="scientific">Electrophorus voltai</name>
    <dbReference type="NCBI Taxonomy" id="2609070"/>
    <lineage>
        <taxon>Eukaryota</taxon>
        <taxon>Metazoa</taxon>
        <taxon>Chordata</taxon>
        <taxon>Craniata</taxon>
        <taxon>Vertebrata</taxon>
        <taxon>Euteleostomi</taxon>
        <taxon>Actinopterygii</taxon>
        <taxon>Neopterygii</taxon>
        <taxon>Teleostei</taxon>
        <taxon>Ostariophysi</taxon>
        <taxon>Gymnotiformes</taxon>
        <taxon>Gymnotoidei</taxon>
        <taxon>Gymnotidae</taxon>
        <taxon>Electrophorus</taxon>
    </lineage>
</organism>
<dbReference type="Pfam" id="PF15182">
    <property type="entry name" value="OTOS"/>
    <property type="match status" value="1"/>
</dbReference>
<evidence type="ECO:0000259" key="10">
    <source>
        <dbReference type="PROSITE" id="PS50002"/>
    </source>
</evidence>
<reference evidence="11" key="1">
    <citation type="submission" date="2023-03" db="EMBL/GenBank/DDBJ databases">
        <title>Electrophorus voltai genome.</title>
        <authorList>
            <person name="Bian C."/>
        </authorList>
    </citation>
    <scope>NUCLEOTIDE SEQUENCE</scope>
    <source>
        <strain evidence="11">CB-2022</strain>
        <tissue evidence="11">Muscle</tissue>
    </source>
</reference>
<dbReference type="PROSITE" id="PS50001">
    <property type="entry name" value="SH2"/>
    <property type="match status" value="1"/>
</dbReference>
<feature type="domain" description="SH3" evidence="10">
    <location>
        <begin position="73"/>
        <end position="132"/>
    </location>
</feature>
<dbReference type="Pfam" id="PF00017">
    <property type="entry name" value="SH2"/>
    <property type="match status" value="1"/>
</dbReference>
<dbReference type="Proteomes" id="UP001239994">
    <property type="component" value="Unassembled WGS sequence"/>
</dbReference>
<evidence type="ECO:0000313" key="12">
    <source>
        <dbReference type="Proteomes" id="UP001239994"/>
    </source>
</evidence>
<evidence type="ECO:0000259" key="9">
    <source>
        <dbReference type="PROSITE" id="PS50001"/>
    </source>
</evidence>
<dbReference type="EMBL" id="JAROKS010000012">
    <property type="protein sequence ID" value="KAK1798707.1"/>
    <property type="molecule type" value="Genomic_DNA"/>
</dbReference>
<feature type="region of interest" description="Disordered" evidence="7">
    <location>
        <begin position="258"/>
        <end position="278"/>
    </location>
</feature>
<dbReference type="PANTHER" id="PTHR19969:SF12">
    <property type="entry name" value="CYTOPLASMIC PROTEIN NCK2"/>
    <property type="match status" value="1"/>
</dbReference>
<dbReference type="InterPro" id="IPR036860">
    <property type="entry name" value="SH2_dom_sf"/>
</dbReference>
<dbReference type="GO" id="GO:0036493">
    <property type="term" value="P:positive regulation of translation in response to endoplasmic reticulum stress"/>
    <property type="evidence" value="ECO:0007669"/>
    <property type="project" value="TreeGrafter"/>
</dbReference>
<evidence type="ECO:0000256" key="3">
    <source>
        <dbReference type="ARBA" id="ARBA00022999"/>
    </source>
</evidence>